<sequence length="97" mass="10561">MTTYNWQIVQTDYLVADGFITTAHWTVSAVDGDYTASSYGTCGFAAATPAIPYASVTMQEVLDWCWANGVDKDAYEASLAQQIELQKNPVTATGVPW</sequence>
<gene>
    <name evidence="2" type="ORF">UFOVP654_33</name>
</gene>
<organism evidence="2">
    <name type="scientific">uncultured Caudovirales phage</name>
    <dbReference type="NCBI Taxonomy" id="2100421"/>
    <lineage>
        <taxon>Viruses</taxon>
        <taxon>Duplodnaviria</taxon>
        <taxon>Heunggongvirae</taxon>
        <taxon>Uroviricota</taxon>
        <taxon>Caudoviricetes</taxon>
        <taxon>Peduoviridae</taxon>
        <taxon>Maltschvirus</taxon>
        <taxon>Maltschvirus maltsch</taxon>
    </lineage>
</organism>
<protein>
    <recommendedName>
        <fullName evidence="1">DUF7936 domain-containing protein</fullName>
    </recommendedName>
</protein>
<dbReference type="Pfam" id="PF25590">
    <property type="entry name" value="DUF7936"/>
    <property type="match status" value="1"/>
</dbReference>
<feature type="domain" description="DUF7936" evidence="1">
    <location>
        <begin position="1"/>
        <end position="97"/>
    </location>
</feature>
<name>A0A6J5NHF1_9CAUD</name>
<dbReference type="InterPro" id="IPR057696">
    <property type="entry name" value="DUF7936"/>
</dbReference>
<accession>A0A6J5NHF1</accession>
<proteinExistence type="predicted"/>
<dbReference type="EMBL" id="LR796614">
    <property type="protein sequence ID" value="CAB4154834.1"/>
    <property type="molecule type" value="Genomic_DNA"/>
</dbReference>
<reference evidence="2" key="1">
    <citation type="submission" date="2020-04" db="EMBL/GenBank/DDBJ databases">
        <authorList>
            <person name="Chiriac C."/>
            <person name="Salcher M."/>
            <person name="Ghai R."/>
            <person name="Kavagutti S V."/>
        </authorList>
    </citation>
    <scope>NUCLEOTIDE SEQUENCE</scope>
</reference>
<evidence type="ECO:0000259" key="1">
    <source>
        <dbReference type="Pfam" id="PF25590"/>
    </source>
</evidence>
<evidence type="ECO:0000313" key="2">
    <source>
        <dbReference type="EMBL" id="CAB4154834.1"/>
    </source>
</evidence>